<organism evidence="2 3">
    <name type="scientific">Actinoalloteichus caeruleus DSM 43889</name>
    <dbReference type="NCBI Taxonomy" id="1120930"/>
    <lineage>
        <taxon>Bacteria</taxon>
        <taxon>Bacillati</taxon>
        <taxon>Actinomycetota</taxon>
        <taxon>Actinomycetes</taxon>
        <taxon>Pseudonocardiales</taxon>
        <taxon>Pseudonocardiaceae</taxon>
        <taxon>Actinoalloteichus</taxon>
        <taxon>Actinoalloteichus cyanogriseus</taxon>
    </lineage>
</organism>
<dbReference type="EMBL" id="AUBJ02000001">
    <property type="protein sequence ID" value="MCP2330843.1"/>
    <property type="molecule type" value="Genomic_DNA"/>
</dbReference>
<dbReference type="InterPro" id="IPR025714">
    <property type="entry name" value="Methyltranfer_dom"/>
</dbReference>
<gene>
    <name evidence="2" type="ORF">G443_001113</name>
</gene>
<dbReference type="Gene3D" id="3.40.50.150">
    <property type="entry name" value="Vaccinia Virus protein VP39"/>
    <property type="match status" value="1"/>
</dbReference>
<dbReference type="GO" id="GO:0008168">
    <property type="term" value="F:methyltransferase activity"/>
    <property type="evidence" value="ECO:0007669"/>
    <property type="project" value="UniProtKB-KW"/>
</dbReference>
<dbReference type="Pfam" id="PF13847">
    <property type="entry name" value="Methyltransf_31"/>
    <property type="match status" value="1"/>
</dbReference>
<evidence type="ECO:0000313" key="2">
    <source>
        <dbReference type="EMBL" id="MCP2330843.1"/>
    </source>
</evidence>
<reference evidence="2 3" key="1">
    <citation type="submission" date="2013-07" db="EMBL/GenBank/DDBJ databases">
        <authorList>
            <consortium name="DOE Joint Genome Institute"/>
            <person name="Reeve W."/>
            <person name="Huntemann M."/>
            <person name="Han J."/>
            <person name="Chen A."/>
            <person name="Kyrpides N."/>
            <person name="Mavromatis K."/>
            <person name="Markowitz V."/>
            <person name="Palaniappan K."/>
            <person name="Ivanova N."/>
            <person name="Schaumberg A."/>
            <person name="Pati A."/>
            <person name="Liolios K."/>
            <person name="Nordberg H.P."/>
            <person name="Cantor M.N."/>
            <person name="Hua S.X."/>
            <person name="Woyke T."/>
        </authorList>
    </citation>
    <scope>NUCLEOTIDE SEQUENCE [LARGE SCALE GENOMIC DNA]</scope>
    <source>
        <strain evidence="2 3">DSM 43889</strain>
    </source>
</reference>
<evidence type="ECO:0000313" key="3">
    <source>
        <dbReference type="Proteomes" id="UP000791080"/>
    </source>
</evidence>
<keyword evidence="2" id="KW-0489">Methyltransferase</keyword>
<dbReference type="PANTHER" id="PTHR43464:SF82">
    <property type="entry name" value="METHYLTRANSFERASE DOMAIN-CONTAINING PROTEIN"/>
    <property type="match status" value="1"/>
</dbReference>
<name>A0ABT1JEL0_ACTCY</name>
<protein>
    <submittedName>
        <fullName evidence="2">Methyltransferase domain-containing protein</fullName>
    </submittedName>
</protein>
<keyword evidence="3" id="KW-1185">Reference proteome</keyword>
<dbReference type="InterPro" id="IPR029063">
    <property type="entry name" value="SAM-dependent_MTases_sf"/>
</dbReference>
<keyword evidence="2" id="KW-0808">Transferase</keyword>
<dbReference type="PANTHER" id="PTHR43464">
    <property type="entry name" value="METHYLTRANSFERASE"/>
    <property type="match status" value="1"/>
</dbReference>
<dbReference type="GO" id="GO:0032259">
    <property type="term" value="P:methylation"/>
    <property type="evidence" value="ECO:0007669"/>
    <property type="project" value="UniProtKB-KW"/>
</dbReference>
<dbReference type="Proteomes" id="UP000791080">
    <property type="component" value="Unassembled WGS sequence"/>
</dbReference>
<dbReference type="CDD" id="cd02440">
    <property type="entry name" value="AdoMet_MTases"/>
    <property type="match status" value="1"/>
</dbReference>
<feature type="domain" description="Methyltransferase" evidence="1">
    <location>
        <begin position="38"/>
        <end position="146"/>
    </location>
</feature>
<proteinExistence type="predicted"/>
<comment type="caution">
    <text evidence="2">The sequence shown here is derived from an EMBL/GenBank/DDBJ whole genome shotgun (WGS) entry which is preliminary data.</text>
</comment>
<dbReference type="SUPFAM" id="SSF53335">
    <property type="entry name" value="S-adenosyl-L-methionine-dependent methyltransferases"/>
    <property type="match status" value="1"/>
</dbReference>
<reference evidence="2 3" key="2">
    <citation type="submission" date="2022-06" db="EMBL/GenBank/DDBJ databases">
        <title>Genomic Encyclopedia of Type Strains, Phase I: the one thousand microbial genomes (KMG-I) project.</title>
        <authorList>
            <person name="Kyrpides N."/>
        </authorList>
    </citation>
    <scope>NUCLEOTIDE SEQUENCE [LARGE SCALE GENOMIC DNA]</scope>
    <source>
        <strain evidence="2 3">DSM 43889</strain>
    </source>
</reference>
<evidence type="ECO:0000259" key="1">
    <source>
        <dbReference type="Pfam" id="PF13847"/>
    </source>
</evidence>
<dbReference type="RefSeq" id="WP_035292879.1">
    <property type="nucleotide sequence ID" value="NZ_AUBJ02000001.1"/>
</dbReference>
<sequence length="282" mass="30169">MTELRRTGLVTYLLSNRAFVAPAVERAVETLGLSGRRRLLDAGTGAGGGLVALARAAGPDSEVLGVDLNPDVLSLARTHAEEEGVADRVRLRAGDLLATLDEATGSGVAFDAIWGSDVVWPGNFEDPAAVVAAMAGALAPDGVLGLFTSNYYQSMFLPGHARLQRALRTASELNWGLPGGGERHYDRHVHWMVAAGLRDIRVQVFPRVAFPVDDDPTARPYLERVVWPELLEAARSRGAEAGLGDEDIRLLGTLLTPGGQGYVLDDPGYYLVHPTLLVTGRR</sequence>
<accession>A0ABT1JEL0</accession>